<sequence length="209" mass="24291">MQPPVLYSFRRCPYAMRARLALASSGMQVELREVVLRDKPEAFLKLSPSATVPCLATPEAVIDESLDIMIWALRQSDPEGWLDMPDTGFEWIARCDGPFKNALDRTKYATRYPDEDPDRHRALASDYLRDLDRQVENWIFDKPTLADFAILPFVRQFAFIDKPWFDAQPWSQLQQWLERFLSSPRFAQIMPKYTQWKPGDTPVLFPASS</sequence>
<dbReference type="PANTHER" id="PTHR43968">
    <property type="match status" value="1"/>
</dbReference>
<reference evidence="2 3" key="1">
    <citation type="submission" date="2020-01" db="EMBL/GenBank/DDBJ databases">
        <title>Sulfitobacter sediminilitoris sp. nov., isolated from a tidal flat.</title>
        <authorList>
            <person name="Park S."/>
            <person name="Yoon J.-H."/>
        </authorList>
    </citation>
    <scope>NUCLEOTIDE SEQUENCE [LARGE SCALE GENOMIC DNA]</scope>
    <source>
        <strain evidence="2 3">JBTF-M27</strain>
    </source>
</reference>
<dbReference type="AlphaFoldDB" id="A0A6P0C692"/>
<dbReference type="GO" id="GO:0005737">
    <property type="term" value="C:cytoplasm"/>
    <property type="evidence" value="ECO:0007669"/>
    <property type="project" value="TreeGrafter"/>
</dbReference>
<keyword evidence="3" id="KW-1185">Reference proteome</keyword>
<comment type="caution">
    <text evidence="2">The sequence shown here is derived from an EMBL/GenBank/DDBJ whole genome shotgun (WGS) entry which is preliminary data.</text>
</comment>
<evidence type="ECO:0000313" key="2">
    <source>
        <dbReference type="EMBL" id="NEK21357.1"/>
    </source>
</evidence>
<dbReference type="SUPFAM" id="SSF52833">
    <property type="entry name" value="Thioredoxin-like"/>
    <property type="match status" value="1"/>
</dbReference>
<accession>A0A6P0C692</accession>
<dbReference type="SUPFAM" id="SSF47616">
    <property type="entry name" value="GST C-terminal domain-like"/>
    <property type="match status" value="1"/>
</dbReference>
<dbReference type="PROSITE" id="PS51354">
    <property type="entry name" value="GLUTAREDOXIN_2"/>
    <property type="match status" value="1"/>
</dbReference>
<dbReference type="PANTHER" id="PTHR43968:SF6">
    <property type="entry name" value="GLUTATHIONE S-TRANSFERASE OMEGA"/>
    <property type="match status" value="1"/>
</dbReference>
<proteinExistence type="predicted"/>
<organism evidence="2 3">
    <name type="scientific">Sulfitobacter sediminilitoris</name>
    <dbReference type="NCBI Taxonomy" id="2698830"/>
    <lineage>
        <taxon>Bacteria</taxon>
        <taxon>Pseudomonadati</taxon>
        <taxon>Pseudomonadota</taxon>
        <taxon>Alphaproteobacteria</taxon>
        <taxon>Rhodobacterales</taxon>
        <taxon>Roseobacteraceae</taxon>
        <taxon>Sulfitobacter</taxon>
    </lineage>
</organism>
<dbReference type="CDD" id="cd03196">
    <property type="entry name" value="GST_C_5"/>
    <property type="match status" value="1"/>
</dbReference>
<gene>
    <name evidence="2" type="ORF">GV827_02935</name>
</gene>
<keyword evidence="2" id="KW-0808">Transferase</keyword>
<dbReference type="InterPro" id="IPR050983">
    <property type="entry name" value="GST_Omega/HSP26"/>
</dbReference>
<dbReference type="InterPro" id="IPR036282">
    <property type="entry name" value="Glutathione-S-Trfase_C_sf"/>
</dbReference>
<dbReference type="RefSeq" id="WP_164352217.1">
    <property type="nucleotide sequence ID" value="NZ_JAABNT010000002.1"/>
</dbReference>
<dbReference type="GO" id="GO:0016740">
    <property type="term" value="F:transferase activity"/>
    <property type="evidence" value="ECO:0007669"/>
    <property type="project" value="UniProtKB-KW"/>
</dbReference>
<dbReference type="InterPro" id="IPR036249">
    <property type="entry name" value="Thioredoxin-like_sf"/>
</dbReference>
<dbReference type="Proteomes" id="UP000468591">
    <property type="component" value="Unassembled WGS sequence"/>
</dbReference>
<dbReference type="Gene3D" id="1.20.1050.10">
    <property type="match status" value="1"/>
</dbReference>
<feature type="domain" description="GST N-terminal" evidence="1">
    <location>
        <begin position="2"/>
        <end position="80"/>
    </location>
</feature>
<dbReference type="Pfam" id="PF13410">
    <property type="entry name" value="GST_C_2"/>
    <property type="match status" value="1"/>
</dbReference>
<dbReference type="InterPro" id="IPR004045">
    <property type="entry name" value="Glutathione_S-Trfase_N"/>
</dbReference>
<dbReference type="EMBL" id="JAABNT010000002">
    <property type="protein sequence ID" value="NEK21357.1"/>
    <property type="molecule type" value="Genomic_DNA"/>
</dbReference>
<evidence type="ECO:0000259" key="1">
    <source>
        <dbReference type="PROSITE" id="PS50404"/>
    </source>
</evidence>
<dbReference type="Pfam" id="PF13417">
    <property type="entry name" value="GST_N_3"/>
    <property type="match status" value="1"/>
</dbReference>
<evidence type="ECO:0000313" key="3">
    <source>
        <dbReference type="Proteomes" id="UP000468591"/>
    </source>
</evidence>
<name>A0A6P0C692_9RHOB</name>
<protein>
    <submittedName>
        <fullName evidence="2">Glutathione S-transferase</fullName>
    </submittedName>
</protein>
<dbReference type="PROSITE" id="PS50404">
    <property type="entry name" value="GST_NTER"/>
    <property type="match status" value="1"/>
</dbReference>
<dbReference type="Gene3D" id="3.40.30.10">
    <property type="entry name" value="Glutaredoxin"/>
    <property type="match status" value="1"/>
</dbReference>